<name>A0A086QTT4_TOXGO</name>
<evidence type="ECO:0000313" key="2">
    <source>
        <dbReference type="Proteomes" id="UP000028821"/>
    </source>
</evidence>
<gene>
    <name evidence="1" type="ORF">TGMAS_248430</name>
</gene>
<accession>A0A086QTT4</accession>
<dbReference type="OrthoDB" id="342498at2759"/>
<dbReference type="EMBL" id="AEXC02000713">
    <property type="protein sequence ID" value="KFH16016.1"/>
    <property type="molecule type" value="Genomic_DNA"/>
</dbReference>
<evidence type="ECO:0000313" key="1">
    <source>
        <dbReference type="EMBL" id="KFH16016.1"/>
    </source>
</evidence>
<dbReference type="VEuPathDB" id="ToxoDB:TGMAS_248430"/>
<organism evidence="1 2">
    <name type="scientific">Toxoplasma gondii MAS</name>
    <dbReference type="NCBI Taxonomy" id="943118"/>
    <lineage>
        <taxon>Eukaryota</taxon>
        <taxon>Sar</taxon>
        <taxon>Alveolata</taxon>
        <taxon>Apicomplexa</taxon>
        <taxon>Conoidasida</taxon>
        <taxon>Coccidia</taxon>
        <taxon>Eucoccidiorida</taxon>
        <taxon>Eimeriorina</taxon>
        <taxon>Sarcocystidae</taxon>
        <taxon>Toxoplasma</taxon>
    </lineage>
</organism>
<proteinExistence type="predicted"/>
<comment type="caution">
    <text evidence="1">The sequence shown here is derived from an EMBL/GenBank/DDBJ whole genome shotgun (WGS) entry which is preliminary data.</text>
</comment>
<dbReference type="Proteomes" id="UP000028821">
    <property type="component" value="Unassembled WGS sequence"/>
</dbReference>
<reference evidence="1 2" key="1">
    <citation type="submission" date="2014-04" db="EMBL/GenBank/DDBJ databases">
        <authorList>
            <person name="Sibley D."/>
            <person name="Venepally P."/>
            <person name="Karamycheva S."/>
            <person name="Hadjithomas M."/>
            <person name="Khan A."/>
            <person name="Brunk B."/>
            <person name="Roos D."/>
            <person name="Caler E."/>
            <person name="Lorenzi H."/>
        </authorList>
    </citation>
    <scope>NUCLEOTIDE SEQUENCE [LARGE SCALE GENOMIC DNA]</scope>
    <source>
        <strain evidence="1 2">MAS</strain>
    </source>
</reference>
<protein>
    <submittedName>
        <fullName evidence="1">Uncharacterized protein</fullName>
    </submittedName>
</protein>
<dbReference type="AlphaFoldDB" id="A0A086QTT4"/>
<sequence length="327" mass="36114">MSTDDHISPETRMKTILDIRVGAGASVGNNNGVAIGEEGQQYSFRVLSIPAPATENAGDGFVNEYTRDPNWPSSVDMAASYYACAPKPYNTSDSELTVPAVTPRQLLLSESFKLPAGPPEKLRRLDPTDLFWQAYHNIGNLMICNCITVLTTHPIVLDHLRTAAEMLLCRHQALRCSINESDSSEEQHLRGASKGSATQDKGDKSFASRLRMLFIKGADSLCCSCRRRRKVHVWQDTRSSARLDVAMARWDCSDGGSERERFGALQDDEWVKAMALEQKISFDTKGGENSYVKQYTIKIKSVGLSLVDSHRTSDTSSLSTRADARAS</sequence>